<evidence type="ECO:0000313" key="21">
    <source>
        <dbReference type="EMBL" id="CDR42356.1"/>
    </source>
</evidence>
<evidence type="ECO:0000256" key="13">
    <source>
        <dbReference type="ARBA" id="ARBA00023212"/>
    </source>
</evidence>
<keyword evidence="10" id="KW-0498">Mitosis</keyword>
<feature type="compositionally biased region" description="Basic and acidic residues" evidence="20">
    <location>
        <begin position="478"/>
        <end position="496"/>
    </location>
</feature>
<feature type="compositionally biased region" description="Basic and acidic residues" evidence="20">
    <location>
        <begin position="187"/>
        <end position="202"/>
    </location>
</feature>
<feature type="region of interest" description="Disordered" evidence="20">
    <location>
        <begin position="185"/>
        <end position="213"/>
    </location>
</feature>
<comment type="similarity">
    <text evidence="4">Belongs to the DASH complex ASK1 family.</text>
</comment>
<evidence type="ECO:0000256" key="9">
    <source>
        <dbReference type="ARBA" id="ARBA00022701"/>
    </source>
</evidence>
<dbReference type="GO" id="GO:0005874">
    <property type="term" value="C:microtubule"/>
    <property type="evidence" value="ECO:0007669"/>
    <property type="project" value="UniProtKB-KW"/>
</dbReference>
<keyword evidence="7" id="KW-0963">Cytoplasm</keyword>
<evidence type="ECO:0000256" key="16">
    <source>
        <dbReference type="ARBA" id="ARBA00023328"/>
    </source>
</evidence>
<evidence type="ECO:0000256" key="12">
    <source>
        <dbReference type="ARBA" id="ARBA00022838"/>
    </source>
</evidence>
<feature type="region of interest" description="Disordered" evidence="20">
    <location>
        <begin position="326"/>
        <end position="370"/>
    </location>
</feature>
<dbReference type="GO" id="GO:0044732">
    <property type="term" value="C:mitotic spindle pole body"/>
    <property type="evidence" value="ECO:0007669"/>
    <property type="project" value="TreeGrafter"/>
</dbReference>
<name>A0A061AXQ9_CYBFA</name>
<evidence type="ECO:0000256" key="10">
    <source>
        <dbReference type="ARBA" id="ARBA00022776"/>
    </source>
</evidence>
<reference evidence="21" key="1">
    <citation type="journal article" date="2014" name="Genome Announc.">
        <title>Genome sequence of the yeast Cyberlindnera fabianii (Hansenula fabianii).</title>
        <authorList>
            <person name="Freel K.C."/>
            <person name="Sarilar V."/>
            <person name="Neuveglise C."/>
            <person name="Devillers H."/>
            <person name="Friedrich A."/>
            <person name="Schacherer J."/>
        </authorList>
    </citation>
    <scope>NUCLEOTIDE SEQUENCE</scope>
    <source>
        <strain evidence="21">YJS4271</strain>
    </source>
</reference>
<evidence type="ECO:0000256" key="4">
    <source>
        <dbReference type="ARBA" id="ARBA00010731"/>
    </source>
</evidence>
<evidence type="ECO:0000256" key="6">
    <source>
        <dbReference type="ARBA" id="ARBA00022454"/>
    </source>
</evidence>
<proteinExistence type="inferred from homology"/>
<evidence type="ECO:0000256" key="18">
    <source>
        <dbReference type="ARBA" id="ARBA00029932"/>
    </source>
</evidence>
<dbReference type="GO" id="GO:0072686">
    <property type="term" value="C:mitotic spindle"/>
    <property type="evidence" value="ECO:0007669"/>
    <property type="project" value="InterPro"/>
</dbReference>
<dbReference type="OrthoDB" id="5573898at2759"/>
<keyword evidence="11" id="KW-0159">Chromosome partition</keyword>
<dbReference type="PANTHER" id="PTHR28200:SF1">
    <property type="entry name" value="DASH COMPLEX SUBUNIT ASK1"/>
    <property type="match status" value="1"/>
</dbReference>
<evidence type="ECO:0000256" key="7">
    <source>
        <dbReference type="ARBA" id="ARBA00022490"/>
    </source>
</evidence>
<evidence type="ECO:0000256" key="20">
    <source>
        <dbReference type="SAM" id="MobiDB-lite"/>
    </source>
</evidence>
<dbReference type="PhylomeDB" id="A0A061AXQ9"/>
<dbReference type="GO" id="GO:0042729">
    <property type="term" value="C:DASH complex"/>
    <property type="evidence" value="ECO:0007669"/>
    <property type="project" value="InterPro"/>
</dbReference>
<keyword evidence="13" id="KW-0206">Cytoskeleton</keyword>
<keyword evidence="8" id="KW-0132">Cell division</keyword>
<gene>
    <name evidence="21" type="ORF">CYFA0S_09e01860g</name>
</gene>
<sequence>MAQKYSVTSGSQGNRRKSVFTSSLNNASLSQASAQAIELERLEQEITLVLQGIDKSFAQSHKIINDKLIPIVKRYHQESKKVWSGVNFWKTFLETSANVELRGYEEAVQTELDEEQSINSSERARQNEFRDADISMGDSNEQMSPVKVGTAGTTNHDALMESTNHTTHEFQLRYAEHLRDLNTNADDAAHGKQNDTRSDGQRENPIMPNVANNNVGFDTTDSILPPIPVSANLSNTNNGTDVNQTTPTLLRANTDTDSRHYVMHHNGDTNYKVQVSPRKKHAHEPAVNSLTPKKPASKKRKSMIAQKFDSSPFEIETPKLMSDVQFSPIKQNNPSPLRKQTEIQPTTSDPNDENLTQRFPNTPRYGAGGNLLRTPGQVSRVANRYSQNFEPSTDADNRKDIATATTLGVDDSEEGPSMSPPVTLHFATATNAQNMRKTPAREAAHNIVKDLLHNVSGIDDSTNDVIYHDATSTIRDDAKVKEKEDMSGKGDGKPLEDGFDEFLDQPPDANKGEDWSDE</sequence>
<protein>
    <recommendedName>
        <fullName evidence="5">DASH complex subunit ASK1</fullName>
    </recommendedName>
    <alternativeName>
        <fullName evidence="18">Associated with spindles and kinetochores protein 1</fullName>
    </alternativeName>
    <alternativeName>
        <fullName evidence="17">Outer kinetochore protein ASK1</fullName>
    </alternativeName>
</protein>
<feature type="region of interest" description="Disordered" evidence="20">
    <location>
        <begin position="277"/>
        <end position="310"/>
    </location>
</feature>
<evidence type="ECO:0000256" key="15">
    <source>
        <dbReference type="ARBA" id="ARBA00023306"/>
    </source>
</evidence>
<evidence type="ECO:0000256" key="19">
    <source>
        <dbReference type="ARBA" id="ARBA00046633"/>
    </source>
</evidence>
<evidence type="ECO:0000256" key="3">
    <source>
        <dbReference type="ARBA" id="ARBA00004629"/>
    </source>
</evidence>
<organism evidence="21">
    <name type="scientific">Cyberlindnera fabianii</name>
    <name type="common">Yeast</name>
    <name type="synonym">Hansenula fabianii</name>
    <dbReference type="NCBI Taxonomy" id="36022"/>
    <lineage>
        <taxon>Eukaryota</taxon>
        <taxon>Fungi</taxon>
        <taxon>Dikarya</taxon>
        <taxon>Ascomycota</taxon>
        <taxon>Saccharomycotina</taxon>
        <taxon>Saccharomycetes</taxon>
        <taxon>Phaffomycetales</taxon>
        <taxon>Phaffomycetaceae</taxon>
        <taxon>Cyberlindnera</taxon>
    </lineage>
</organism>
<dbReference type="VEuPathDB" id="FungiDB:BON22_2635"/>
<accession>A0A061AXQ9</accession>
<dbReference type="PANTHER" id="PTHR28200">
    <property type="entry name" value="DASH COMPLEX SUBUNIT ASK1"/>
    <property type="match status" value="1"/>
</dbReference>
<evidence type="ECO:0000256" key="5">
    <source>
        <dbReference type="ARBA" id="ARBA00014520"/>
    </source>
</evidence>
<evidence type="ECO:0000256" key="17">
    <source>
        <dbReference type="ARBA" id="ARBA00029735"/>
    </source>
</evidence>
<dbReference type="AlphaFoldDB" id="A0A061AXQ9"/>
<feature type="region of interest" description="Disordered" evidence="20">
    <location>
        <begin position="478"/>
        <end position="518"/>
    </location>
</feature>
<evidence type="ECO:0000256" key="2">
    <source>
        <dbReference type="ARBA" id="ARBA00004186"/>
    </source>
</evidence>
<evidence type="ECO:0000256" key="11">
    <source>
        <dbReference type="ARBA" id="ARBA00022829"/>
    </source>
</evidence>
<comment type="subcellular location">
    <subcellularLocation>
        <location evidence="3">Chromosome</location>
        <location evidence="3">Centromere</location>
        <location evidence="3">Kinetochore</location>
    </subcellularLocation>
    <subcellularLocation>
        <location evidence="2">Cytoplasm</location>
        <location evidence="2">Cytoskeleton</location>
        <location evidence="2">Spindle</location>
    </subcellularLocation>
    <subcellularLocation>
        <location evidence="1">Nucleus</location>
    </subcellularLocation>
</comment>
<keyword evidence="6" id="KW-0158">Chromosome</keyword>
<dbReference type="InterPro" id="IPR013964">
    <property type="entry name" value="DASH_Ask1"/>
</dbReference>
<dbReference type="EMBL" id="LK052894">
    <property type="protein sequence ID" value="CDR42356.1"/>
    <property type="molecule type" value="Genomic_DNA"/>
</dbReference>
<evidence type="ECO:0000256" key="8">
    <source>
        <dbReference type="ARBA" id="ARBA00022618"/>
    </source>
</evidence>
<dbReference type="GO" id="GO:0051301">
    <property type="term" value="P:cell division"/>
    <property type="evidence" value="ECO:0007669"/>
    <property type="project" value="UniProtKB-KW"/>
</dbReference>
<dbReference type="Pfam" id="PF08655">
    <property type="entry name" value="DASH_Ask1"/>
    <property type="match status" value="1"/>
</dbReference>
<evidence type="ECO:0000256" key="1">
    <source>
        <dbReference type="ARBA" id="ARBA00004123"/>
    </source>
</evidence>
<comment type="subunit">
    <text evidence="19">Component of the DASH complex consisting of ASK1, DAD1, DAD2, DAD3, DAD4, DAM1, DUO1, HSK3, SPC19 and SPC34, with a stoichiometry of one copy of each subunit per complex. Multiple DASH complexes oligomerize to form a ring that encircles spindle microtubules and organizes the rod-like NDC80 complexes of the outer kinetochore. DASH complex oligomerization strengthens microtubule attachments. On cytoplasmic microtubules, DASH complexes appear to form patches instead of rings.</text>
</comment>
<keyword evidence="16" id="KW-0137">Centromere</keyword>
<keyword evidence="14" id="KW-0539">Nucleus</keyword>
<dbReference type="GO" id="GO:0008608">
    <property type="term" value="P:attachment of spindle microtubules to kinetochore"/>
    <property type="evidence" value="ECO:0007669"/>
    <property type="project" value="InterPro"/>
</dbReference>
<evidence type="ECO:0000256" key="14">
    <source>
        <dbReference type="ARBA" id="ARBA00023242"/>
    </source>
</evidence>
<keyword evidence="15" id="KW-0131">Cell cycle</keyword>
<keyword evidence="12" id="KW-0995">Kinetochore</keyword>
<feature type="compositionally biased region" description="Polar residues" evidence="20">
    <location>
        <begin position="342"/>
        <end position="360"/>
    </location>
</feature>
<keyword evidence="9" id="KW-0493">Microtubule</keyword>
<feature type="compositionally biased region" description="Polar residues" evidence="20">
    <location>
        <begin position="326"/>
        <end position="335"/>
    </location>
</feature>